<proteinExistence type="predicted"/>
<comment type="caution">
    <text evidence="1">The sequence shown here is derived from an EMBL/GenBank/DDBJ whole genome shotgun (WGS) entry which is preliminary data.</text>
</comment>
<protein>
    <submittedName>
        <fullName evidence="1">Uncharacterized protein</fullName>
    </submittedName>
</protein>
<dbReference type="EMBL" id="JANJQO010001092">
    <property type="protein sequence ID" value="KAJ2972735.1"/>
    <property type="molecule type" value="Genomic_DNA"/>
</dbReference>
<reference evidence="1" key="1">
    <citation type="submission" date="2022-08" db="EMBL/GenBank/DDBJ databases">
        <title>Genome Sequence of Lecanicillium fungicola.</title>
        <authorList>
            <person name="Buettner E."/>
        </authorList>
    </citation>
    <scope>NUCLEOTIDE SEQUENCE</scope>
    <source>
        <strain evidence="1">Babe33</strain>
    </source>
</reference>
<sequence>MAQDGGTPGTHGLAFILQAQQLAAVDESDAEEADGVKSYDSDASDTWYHDDDVDIDDLRALDNFDERDVYPVELYLHAPLLRKNYLTTQMIREDGDIPDQITRDYGRPASIQTLGGGASSLPSSGQGIEGLREQETSELLAKLNPSGHDITRIELRARPAVQTADPENLTTKTIRRFATPSWGFDREVLHRLAQSVVESIEFASNGIEEAWEQPSTESDTEDAIEMSAQAQDNDLELFPHHSSQPDASGRQRWDTILTRASDIKISDSRTTAIIDVMVHILQHFPGDKILIASNYITRLGVVRQALKRHGTTRSLAVLDYNGQSNGNLGNNTIDEFGAHDGAAVLLLSARAEKLHVYKMLCINFVIDDFLTRAADEKRTTATSIQGAFMHPDGEVPDCVNVVIAPWPMGEPTATTESIEVATGTGNFTLEQKMNEALEDTEMTG</sequence>
<evidence type="ECO:0000313" key="2">
    <source>
        <dbReference type="Proteomes" id="UP001143910"/>
    </source>
</evidence>
<organism evidence="1 2">
    <name type="scientific">Zarea fungicola</name>
    <dbReference type="NCBI Taxonomy" id="93591"/>
    <lineage>
        <taxon>Eukaryota</taxon>
        <taxon>Fungi</taxon>
        <taxon>Dikarya</taxon>
        <taxon>Ascomycota</taxon>
        <taxon>Pezizomycotina</taxon>
        <taxon>Sordariomycetes</taxon>
        <taxon>Hypocreomycetidae</taxon>
        <taxon>Hypocreales</taxon>
        <taxon>Cordycipitaceae</taxon>
        <taxon>Zarea</taxon>
    </lineage>
</organism>
<evidence type="ECO:0000313" key="1">
    <source>
        <dbReference type="EMBL" id="KAJ2972735.1"/>
    </source>
</evidence>
<accession>A0ACC1N0D6</accession>
<keyword evidence="2" id="KW-1185">Reference proteome</keyword>
<dbReference type="Proteomes" id="UP001143910">
    <property type="component" value="Unassembled WGS sequence"/>
</dbReference>
<gene>
    <name evidence="1" type="ORF">NQ176_g6984</name>
</gene>
<name>A0ACC1N0D6_9HYPO</name>